<dbReference type="InterPro" id="IPR000297">
    <property type="entry name" value="PPIase_PpiC"/>
</dbReference>
<dbReference type="AlphaFoldDB" id="A0A7X0H5I1"/>
<protein>
    <submittedName>
        <fullName evidence="3">Parvulin-like peptidyl-prolyl isomerase</fullName>
    </submittedName>
</protein>
<feature type="compositionally biased region" description="Acidic residues" evidence="1">
    <location>
        <begin position="53"/>
        <end position="62"/>
    </location>
</feature>
<dbReference type="EMBL" id="JACHGY010000001">
    <property type="protein sequence ID" value="MBB6429442.1"/>
    <property type="molecule type" value="Genomic_DNA"/>
</dbReference>
<evidence type="ECO:0000313" key="3">
    <source>
        <dbReference type="EMBL" id="MBB6429442.1"/>
    </source>
</evidence>
<dbReference type="Gene3D" id="1.10.4030.10">
    <property type="entry name" value="Porin chaperone SurA, peptide-binding domain"/>
    <property type="match status" value="1"/>
</dbReference>
<organism evidence="3 4">
    <name type="scientific">Algisphaera agarilytica</name>
    <dbReference type="NCBI Taxonomy" id="1385975"/>
    <lineage>
        <taxon>Bacteria</taxon>
        <taxon>Pseudomonadati</taxon>
        <taxon>Planctomycetota</taxon>
        <taxon>Phycisphaerae</taxon>
        <taxon>Phycisphaerales</taxon>
        <taxon>Phycisphaeraceae</taxon>
        <taxon>Algisphaera</taxon>
    </lineage>
</organism>
<dbReference type="RefSeq" id="WP_184677021.1">
    <property type="nucleotide sequence ID" value="NZ_JACHGY010000001.1"/>
</dbReference>
<gene>
    <name evidence="3" type="ORF">HNQ40_001248</name>
</gene>
<name>A0A7X0H5I1_9BACT</name>
<keyword evidence="3" id="KW-0413">Isomerase</keyword>
<proteinExistence type="predicted"/>
<dbReference type="InterPro" id="IPR027304">
    <property type="entry name" value="Trigger_fact/SurA_dom_sf"/>
</dbReference>
<evidence type="ECO:0000259" key="2">
    <source>
        <dbReference type="Pfam" id="PF13145"/>
    </source>
</evidence>
<feature type="domain" description="PpiC" evidence="2">
    <location>
        <begin position="204"/>
        <end position="308"/>
    </location>
</feature>
<sequence>MLSIALNPRAWRWAVLAGVCSIVLGCQSKNPETPRVPDIVRTEPAPAARESLTEVDEPQADEEPIPPVEAMVGQIAGQPIYAHHVLSGMEEQLASLGRRLPARSFRDQATALIFEQVRGLVQDALIQDEANRSLSPAQRGGLELFVASRREELMRRYGQGSLALAERQILEQTGKTLQENLRDIRTQITISTYLERNLRPLINVTRRDIERFYRDNYETFNPPPKREVNLIYSASPPDSEWFTEQLEAGVPFSELALDDRNAFRGGDMKLALEGDDMFEANINEAIQPLEAGEWVGPLPNRGQDWFIYIASLDRPETRTLFEAQVDIERALRTQQERQLQLELGEKLRRGASFTDEQRMTEAVLEIAVARYASQ</sequence>
<keyword evidence="4" id="KW-1185">Reference proteome</keyword>
<dbReference type="Pfam" id="PF13145">
    <property type="entry name" value="Rotamase_2"/>
    <property type="match status" value="1"/>
</dbReference>
<accession>A0A7X0H5I1</accession>
<dbReference type="Gene3D" id="3.10.50.40">
    <property type="match status" value="1"/>
</dbReference>
<dbReference type="Proteomes" id="UP000541810">
    <property type="component" value="Unassembled WGS sequence"/>
</dbReference>
<evidence type="ECO:0000256" key="1">
    <source>
        <dbReference type="SAM" id="MobiDB-lite"/>
    </source>
</evidence>
<evidence type="ECO:0000313" key="4">
    <source>
        <dbReference type="Proteomes" id="UP000541810"/>
    </source>
</evidence>
<dbReference type="SUPFAM" id="SSF109998">
    <property type="entry name" value="Triger factor/SurA peptide-binding domain-like"/>
    <property type="match status" value="1"/>
</dbReference>
<comment type="caution">
    <text evidence="3">The sequence shown here is derived from an EMBL/GenBank/DDBJ whole genome shotgun (WGS) entry which is preliminary data.</text>
</comment>
<dbReference type="GO" id="GO:0003755">
    <property type="term" value="F:peptidyl-prolyl cis-trans isomerase activity"/>
    <property type="evidence" value="ECO:0007669"/>
    <property type="project" value="InterPro"/>
</dbReference>
<reference evidence="3 4" key="1">
    <citation type="submission" date="2020-08" db="EMBL/GenBank/DDBJ databases">
        <title>Genomic Encyclopedia of Type Strains, Phase IV (KMG-IV): sequencing the most valuable type-strain genomes for metagenomic binning, comparative biology and taxonomic classification.</title>
        <authorList>
            <person name="Goeker M."/>
        </authorList>
    </citation>
    <scope>NUCLEOTIDE SEQUENCE [LARGE SCALE GENOMIC DNA]</scope>
    <source>
        <strain evidence="3 4">DSM 103725</strain>
    </source>
</reference>
<dbReference type="InterPro" id="IPR046357">
    <property type="entry name" value="PPIase_dom_sf"/>
</dbReference>
<feature type="region of interest" description="Disordered" evidence="1">
    <location>
        <begin position="32"/>
        <end position="62"/>
    </location>
</feature>